<protein>
    <submittedName>
        <fullName evidence="3">Uncharacterized protein</fullName>
    </submittedName>
</protein>
<evidence type="ECO:0000313" key="3">
    <source>
        <dbReference type="EMBL" id="SFP17381.1"/>
    </source>
</evidence>
<evidence type="ECO:0000313" key="4">
    <source>
        <dbReference type="Proteomes" id="UP000182025"/>
    </source>
</evidence>
<reference evidence="4" key="1">
    <citation type="submission" date="2016-10" db="EMBL/GenBank/DDBJ databases">
        <authorList>
            <person name="Varghese N."/>
            <person name="Submissions S."/>
        </authorList>
    </citation>
    <scope>NUCLEOTIDE SEQUENCE [LARGE SCALE GENOMIC DNA]</scope>
    <source>
        <strain evidence="4">JCM 15604</strain>
    </source>
</reference>
<organism evidence="3 4">
    <name type="scientific">Ectopseudomonas toyotomiensis</name>
    <dbReference type="NCBI Taxonomy" id="554344"/>
    <lineage>
        <taxon>Bacteria</taxon>
        <taxon>Pseudomonadati</taxon>
        <taxon>Pseudomonadota</taxon>
        <taxon>Gammaproteobacteria</taxon>
        <taxon>Pseudomonadales</taxon>
        <taxon>Pseudomonadaceae</taxon>
        <taxon>Ectopseudomonas</taxon>
    </lineage>
</organism>
<proteinExistence type="predicted"/>
<keyword evidence="2" id="KW-0472">Membrane</keyword>
<dbReference type="EMBL" id="FOXK01000001">
    <property type="protein sequence ID" value="SFP17381.1"/>
    <property type="molecule type" value="Genomic_DNA"/>
</dbReference>
<dbReference type="RefSeq" id="WP_074913444.1">
    <property type="nucleotide sequence ID" value="NZ_FOXK01000001.1"/>
</dbReference>
<keyword evidence="2" id="KW-0812">Transmembrane</keyword>
<evidence type="ECO:0000256" key="1">
    <source>
        <dbReference type="SAM" id="Coils"/>
    </source>
</evidence>
<keyword evidence="2" id="KW-1133">Transmembrane helix</keyword>
<keyword evidence="1" id="KW-0175">Coiled coil</keyword>
<dbReference type="AlphaFoldDB" id="A0A1I5N7Z1"/>
<keyword evidence="4" id="KW-1185">Reference proteome</keyword>
<accession>A0A1I5N7Z1</accession>
<feature type="coiled-coil region" evidence="1">
    <location>
        <begin position="39"/>
        <end position="73"/>
    </location>
</feature>
<dbReference type="OrthoDB" id="7033097at2"/>
<feature type="transmembrane region" description="Helical" evidence="2">
    <location>
        <begin position="18"/>
        <end position="37"/>
    </location>
</feature>
<dbReference type="Proteomes" id="UP000182025">
    <property type="component" value="Unassembled WGS sequence"/>
</dbReference>
<gene>
    <name evidence="3" type="ORF">SAMN05216177_101522</name>
</gene>
<name>A0A1I5N7Z1_9GAMM</name>
<sequence length="248" mass="28868">MVSGLCDKWLGRLSHASQILLCVFSAWALYYTVIPLYKIATLEERIAQRESELEIKNLELNNARVAIEEAKAELYVIRRDDYLRKMVVGDLLECTEPQLFRMVSEGEEFDPYKIVVERIYSRCINESFDRDKAQSNLREEDYRYLSGVVDDLKSTLIDMRETMISDMDTLETRARKDKAVLEPKGPSLQGLDDLYSSFGLKLMSEEQEFEDAVRRTIFAMVMDYSGRVHSEILKLRSINWPEPLEPLQ</sequence>
<evidence type="ECO:0000256" key="2">
    <source>
        <dbReference type="SAM" id="Phobius"/>
    </source>
</evidence>